<evidence type="ECO:0000256" key="2">
    <source>
        <dbReference type="SAM" id="SignalP"/>
    </source>
</evidence>
<dbReference type="AlphaFoldDB" id="A0AAX4HV13"/>
<proteinExistence type="predicted"/>
<keyword evidence="4" id="KW-1185">Reference proteome</keyword>
<dbReference type="Proteomes" id="UP001324634">
    <property type="component" value="Chromosome"/>
</dbReference>
<sequence>MKYLFPVLVTALFGMALTPAAEVKQESKAPDQTDTVKTKSAAPVRDASGQILDQEDKQEQVEMEESDQINEFDLGNGTTTNQRINWPEP</sequence>
<evidence type="ECO:0000256" key="1">
    <source>
        <dbReference type="SAM" id="MobiDB-lite"/>
    </source>
</evidence>
<feature type="compositionally biased region" description="Basic and acidic residues" evidence="1">
    <location>
        <begin position="23"/>
        <end position="37"/>
    </location>
</feature>
<feature type="compositionally biased region" description="Acidic residues" evidence="1">
    <location>
        <begin position="61"/>
        <end position="70"/>
    </location>
</feature>
<feature type="compositionally biased region" description="Polar residues" evidence="1">
    <location>
        <begin position="76"/>
        <end position="89"/>
    </location>
</feature>
<evidence type="ECO:0000313" key="4">
    <source>
        <dbReference type="Proteomes" id="UP001324634"/>
    </source>
</evidence>
<accession>A0AAX4HV13</accession>
<gene>
    <name evidence="3" type="ORF">SOO65_09510</name>
</gene>
<feature type="region of interest" description="Disordered" evidence="1">
    <location>
        <begin position="22"/>
        <end position="89"/>
    </location>
</feature>
<keyword evidence="2" id="KW-0732">Signal</keyword>
<protein>
    <submittedName>
        <fullName evidence="3">Uncharacterized protein</fullName>
    </submittedName>
</protein>
<feature type="signal peptide" evidence="2">
    <location>
        <begin position="1"/>
        <end position="21"/>
    </location>
</feature>
<dbReference type="RefSeq" id="WP_321399736.1">
    <property type="nucleotide sequence ID" value="NZ_CP139487.1"/>
</dbReference>
<feature type="chain" id="PRO_5043791676" evidence="2">
    <location>
        <begin position="22"/>
        <end position="89"/>
    </location>
</feature>
<organism evidence="3 4">
    <name type="scientific">Peredibacter starrii</name>
    <dbReference type="NCBI Taxonomy" id="28202"/>
    <lineage>
        <taxon>Bacteria</taxon>
        <taxon>Pseudomonadati</taxon>
        <taxon>Bdellovibrionota</taxon>
        <taxon>Bacteriovoracia</taxon>
        <taxon>Bacteriovoracales</taxon>
        <taxon>Bacteriovoracaceae</taxon>
        <taxon>Peredibacter</taxon>
    </lineage>
</organism>
<dbReference type="EMBL" id="CP139487">
    <property type="protein sequence ID" value="WPU66987.1"/>
    <property type="molecule type" value="Genomic_DNA"/>
</dbReference>
<reference evidence="3 4" key="1">
    <citation type="submission" date="2023-11" db="EMBL/GenBank/DDBJ databases">
        <title>Peredibacter starrii A3.12.</title>
        <authorList>
            <person name="Mitchell R.J."/>
        </authorList>
    </citation>
    <scope>NUCLEOTIDE SEQUENCE [LARGE SCALE GENOMIC DNA]</scope>
    <source>
        <strain evidence="3 4">A3.12</strain>
    </source>
</reference>
<name>A0AAX4HV13_9BACT</name>
<evidence type="ECO:0000313" key="3">
    <source>
        <dbReference type="EMBL" id="WPU66987.1"/>
    </source>
</evidence>
<dbReference type="KEGG" id="psti:SOO65_09510"/>